<dbReference type="GO" id="GO:0016747">
    <property type="term" value="F:acyltransferase activity, transferring groups other than amino-acyl groups"/>
    <property type="evidence" value="ECO:0007669"/>
    <property type="project" value="InterPro"/>
</dbReference>
<evidence type="ECO:0000313" key="5">
    <source>
        <dbReference type="Proteomes" id="UP000824262"/>
    </source>
</evidence>
<evidence type="ECO:0000259" key="3">
    <source>
        <dbReference type="PROSITE" id="PS51186"/>
    </source>
</evidence>
<accession>A0A9D0ZF98</accession>
<reference evidence="4" key="1">
    <citation type="submission" date="2020-10" db="EMBL/GenBank/DDBJ databases">
        <authorList>
            <person name="Gilroy R."/>
        </authorList>
    </citation>
    <scope>NUCLEOTIDE SEQUENCE</scope>
    <source>
        <strain evidence="4">ChiBcolR7-354</strain>
    </source>
</reference>
<evidence type="ECO:0000313" key="4">
    <source>
        <dbReference type="EMBL" id="HIQ79224.1"/>
    </source>
</evidence>
<sequence>MEYFIRPAKEEDAAALAAIYAPYTETPITFESPAPTAEEFRARIAAISARYPFLICEGGGEPLGYAYAHRYRERAAYDWDAELSIYLSPALRGRGAGHALYTALFSLLRAQGFVNIYGCVAVPNAPSERLHEAMGMELVFTDRRTAWKLGAWRDLAFYKLRLAEPEGGPPAVVPFRALPADTVSAACAAAGRLIRSD</sequence>
<dbReference type="PANTHER" id="PTHR43072:SF23">
    <property type="entry name" value="UPF0039 PROTEIN C11D3.02C"/>
    <property type="match status" value="1"/>
</dbReference>
<dbReference type="SUPFAM" id="SSF55729">
    <property type="entry name" value="Acyl-CoA N-acyltransferases (Nat)"/>
    <property type="match status" value="1"/>
</dbReference>
<dbReference type="Pfam" id="PF13420">
    <property type="entry name" value="Acetyltransf_4"/>
    <property type="match status" value="1"/>
</dbReference>
<dbReference type="PANTHER" id="PTHR43072">
    <property type="entry name" value="N-ACETYLTRANSFERASE"/>
    <property type="match status" value="1"/>
</dbReference>
<dbReference type="PROSITE" id="PS51186">
    <property type="entry name" value="GNAT"/>
    <property type="match status" value="1"/>
</dbReference>
<comment type="caution">
    <text evidence="4">The sequence shown here is derived from an EMBL/GenBank/DDBJ whole genome shotgun (WGS) entry which is preliminary data.</text>
</comment>
<feature type="domain" description="N-acetyltransferase" evidence="3">
    <location>
        <begin position="3"/>
        <end position="164"/>
    </location>
</feature>
<dbReference type="InterPro" id="IPR000182">
    <property type="entry name" value="GNAT_dom"/>
</dbReference>
<name>A0A9D0ZF98_9FIRM</name>
<evidence type="ECO:0000256" key="2">
    <source>
        <dbReference type="ARBA" id="ARBA00023315"/>
    </source>
</evidence>
<organism evidence="4 5">
    <name type="scientific">Candidatus Scatomorpha intestinavium</name>
    <dbReference type="NCBI Taxonomy" id="2840922"/>
    <lineage>
        <taxon>Bacteria</taxon>
        <taxon>Bacillati</taxon>
        <taxon>Bacillota</taxon>
        <taxon>Clostridia</taxon>
        <taxon>Eubacteriales</taxon>
        <taxon>Candidatus Scatomorpha</taxon>
    </lineage>
</organism>
<dbReference type="EMBL" id="DVGA01000087">
    <property type="protein sequence ID" value="HIQ79224.1"/>
    <property type="molecule type" value="Genomic_DNA"/>
</dbReference>
<dbReference type="Proteomes" id="UP000824262">
    <property type="component" value="Unassembled WGS sequence"/>
</dbReference>
<dbReference type="CDD" id="cd04301">
    <property type="entry name" value="NAT_SF"/>
    <property type="match status" value="1"/>
</dbReference>
<dbReference type="Gene3D" id="3.40.630.30">
    <property type="match status" value="1"/>
</dbReference>
<protein>
    <submittedName>
        <fullName evidence="4">N-acetyltransferase</fullName>
    </submittedName>
</protein>
<keyword evidence="2" id="KW-0012">Acyltransferase</keyword>
<proteinExistence type="predicted"/>
<evidence type="ECO:0000256" key="1">
    <source>
        <dbReference type="ARBA" id="ARBA00022679"/>
    </source>
</evidence>
<dbReference type="AlphaFoldDB" id="A0A9D0ZF98"/>
<reference evidence="4" key="2">
    <citation type="journal article" date="2021" name="PeerJ">
        <title>Extensive microbial diversity within the chicken gut microbiome revealed by metagenomics and culture.</title>
        <authorList>
            <person name="Gilroy R."/>
            <person name="Ravi A."/>
            <person name="Getino M."/>
            <person name="Pursley I."/>
            <person name="Horton D.L."/>
            <person name="Alikhan N.F."/>
            <person name="Baker D."/>
            <person name="Gharbi K."/>
            <person name="Hall N."/>
            <person name="Watson M."/>
            <person name="Adriaenssens E.M."/>
            <person name="Foster-Nyarko E."/>
            <person name="Jarju S."/>
            <person name="Secka A."/>
            <person name="Antonio M."/>
            <person name="Oren A."/>
            <person name="Chaudhuri R.R."/>
            <person name="La Ragione R."/>
            <person name="Hildebrand F."/>
            <person name="Pallen M.J."/>
        </authorList>
    </citation>
    <scope>NUCLEOTIDE SEQUENCE</scope>
    <source>
        <strain evidence="4">ChiBcolR7-354</strain>
    </source>
</reference>
<keyword evidence="1" id="KW-0808">Transferase</keyword>
<dbReference type="InterPro" id="IPR016181">
    <property type="entry name" value="Acyl_CoA_acyltransferase"/>
</dbReference>
<gene>
    <name evidence="4" type="ORF">IAB77_08200</name>
</gene>